<feature type="compositionally biased region" description="Pro residues" evidence="1">
    <location>
        <begin position="23"/>
        <end position="34"/>
    </location>
</feature>
<feature type="domain" description="CYTH" evidence="2">
    <location>
        <begin position="82"/>
        <end position="125"/>
    </location>
</feature>
<proteinExistence type="predicted"/>
<dbReference type="OMA" id="TTAHACH"/>
<evidence type="ECO:0000256" key="1">
    <source>
        <dbReference type="SAM" id="MobiDB-lite"/>
    </source>
</evidence>
<gene>
    <name evidence="3" type="ORF">EUTSA_v10002332mg</name>
</gene>
<feature type="compositionally biased region" description="Low complexity" evidence="1">
    <location>
        <begin position="65"/>
        <end position="74"/>
    </location>
</feature>
<feature type="non-terminal residue" evidence="3">
    <location>
        <position position="1"/>
    </location>
</feature>
<evidence type="ECO:0000313" key="4">
    <source>
        <dbReference type="Proteomes" id="UP000030689"/>
    </source>
</evidence>
<dbReference type="Gene3D" id="2.40.320.10">
    <property type="entry name" value="Hypothetical Protein Pfu-838710-001"/>
    <property type="match status" value="1"/>
</dbReference>
<name>V4M1W4_EUTSA</name>
<organism evidence="3 4">
    <name type="scientific">Eutrema salsugineum</name>
    <name type="common">Saltwater cress</name>
    <name type="synonym">Sisymbrium salsugineum</name>
    <dbReference type="NCBI Taxonomy" id="72664"/>
    <lineage>
        <taxon>Eukaryota</taxon>
        <taxon>Viridiplantae</taxon>
        <taxon>Streptophyta</taxon>
        <taxon>Embryophyta</taxon>
        <taxon>Tracheophyta</taxon>
        <taxon>Spermatophyta</taxon>
        <taxon>Magnoliopsida</taxon>
        <taxon>eudicotyledons</taxon>
        <taxon>Gunneridae</taxon>
        <taxon>Pentapetalae</taxon>
        <taxon>rosids</taxon>
        <taxon>malvids</taxon>
        <taxon>Brassicales</taxon>
        <taxon>Brassicaceae</taxon>
        <taxon>Eutremeae</taxon>
        <taxon>Eutrema</taxon>
    </lineage>
</organism>
<protein>
    <recommendedName>
        <fullName evidence="2">CYTH domain-containing protein</fullName>
    </recommendedName>
</protein>
<dbReference type="AlphaFoldDB" id="V4M1W4"/>
<dbReference type="STRING" id="72664.V4M1W4"/>
<feature type="region of interest" description="Disordered" evidence="1">
    <location>
        <begin position="1"/>
        <end position="74"/>
    </location>
</feature>
<feature type="compositionally biased region" description="Low complexity" evidence="1">
    <location>
        <begin position="35"/>
        <end position="50"/>
    </location>
</feature>
<dbReference type="Pfam" id="PF01928">
    <property type="entry name" value="CYTH"/>
    <property type="match status" value="1"/>
</dbReference>
<dbReference type="SUPFAM" id="SSF55154">
    <property type="entry name" value="CYTH-like phosphatases"/>
    <property type="match status" value="1"/>
</dbReference>
<dbReference type="InterPro" id="IPR023577">
    <property type="entry name" value="CYTH_domain"/>
</dbReference>
<dbReference type="Gramene" id="ESQ50114">
    <property type="protein sequence ID" value="ESQ50114"/>
    <property type="gene ID" value="EUTSA_v10002332mg"/>
</dbReference>
<evidence type="ECO:0000313" key="3">
    <source>
        <dbReference type="EMBL" id="ESQ50114.1"/>
    </source>
</evidence>
<dbReference type="Proteomes" id="UP000030689">
    <property type="component" value="Unassembled WGS sequence"/>
</dbReference>
<keyword evidence="4" id="KW-1185">Reference proteome</keyword>
<feature type="non-terminal residue" evidence="3">
    <location>
        <position position="167"/>
    </location>
</feature>
<dbReference type="InterPro" id="IPR033469">
    <property type="entry name" value="CYTH-like_dom_sf"/>
</dbReference>
<dbReference type="OrthoDB" id="2160189at2759"/>
<dbReference type="EMBL" id="KI517398">
    <property type="protein sequence ID" value="ESQ50114.1"/>
    <property type="molecule type" value="Genomic_DNA"/>
</dbReference>
<reference evidence="3 4" key="1">
    <citation type="journal article" date="2013" name="Front. Plant Sci.">
        <title>The Reference Genome of the Halophytic Plant Eutrema salsugineum.</title>
        <authorList>
            <person name="Yang R."/>
            <person name="Jarvis D.E."/>
            <person name="Chen H."/>
            <person name="Beilstein M.A."/>
            <person name="Grimwood J."/>
            <person name="Jenkins J."/>
            <person name="Shu S."/>
            <person name="Prochnik S."/>
            <person name="Xin M."/>
            <person name="Ma C."/>
            <person name="Schmutz J."/>
            <person name="Wing R.A."/>
            <person name="Mitchell-Olds T."/>
            <person name="Schumaker K.S."/>
            <person name="Wang X."/>
        </authorList>
    </citation>
    <scope>NUCLEOTIDE SEQUENCE [LARGE SCALE GENOMIC DNA]</scope>
</reference>
<dbReference type="KEGG" id="eus:EUTSA_v10002332mg"/>
<sequence>NPQKSNLKLKTEKSLNNPANLNHPPPPPPPPLHLPLPSSTSSTLNTKTHLPNPTESASLPLETNPPWKSKSSSVSSPQLLISVSPLSLTPFHLKTLHQRNLFFDTPKNDLSLRRAVLRLRYLQNARSRFHLRRVVVSLIKAKPTLAMRLAGWKEDEQEFDAGISSRN</sequence>
<accession>V4M1W4</accession>
<evidence type="ECO:0000259" key="2">
    <source>
        <dbReference type="Pfam" id="PF01928"/>
    </source>
</evidence>
<dbReference type="GO" id="GO:0016462">
    <property type="term" value="F:pyrophosphatase activity"/>
    <property type="evidence" value="ECO:0007669"/>
    <property type="project" value="UniProtKB-ARBA"/>
</dbReference>